<evidence type="ECO:0000256" key="8">
    <source>
        <dbReference type="ARBA" id="ARBA00040531"/>
    </source>
</evidence>
<keyword evidence="12" id="KW-1185">Reference proteome</keyword>
<keyword evidence="7" id="KW-0539">Nucleus</keyword>
<dbReference type="Gene3D" id="3.30.420.10">
    <property type="entry name" value="Ribonuclease H-like superfamily/Ribonuclease H"/>
    <property type="match status" value="1"/>
</dbReference>
<dbReference type="SUPFAM" id="SSF53098">
    <property type="entry name" value="Ribonuclease H-like"/>
    <property type="match status" value="1"/>
</dbReference>
<feature type="domain" description="3'-5' exonuclease" evidence="10">
    <location>
        <begin position="80"/>
        <end position="256"/>
    </location>
</feature>
<dbReference type="GO" id="GO:0008408">
    <property type="term" value="F:3'-5' exonuclease activity"/>
    <property type="evidence" value="ECO:0007669"/>
    <property type="project" value="InterPro"/>
</dbReference>
<keyword evidence="2" id="KW-0540">Nuclease</keyword>
<dbReference type="GO" id="GO:0003676">
    <property type="term" value="F:nucleic acid binding"/>
    <property type="evidence" value="ECO:0007669"/>
    <property type="project" value="InterPro"/>
</dbReference>
<evidence type="ECO:0000256" key="9">
    <source>
        <dbReference type="ARBA" id="ARBA00042761"/>
    </source>
</evidence>
<dbReference type="InterPro" id="IPR002562">
    <property type="entry name" value="3'-5'_exonuclease_dom"/>
</dbReference>
<name>A0A9N8VNJ2_9GLOM</name>
<keyword evidence="5" id="KW-0269">Exonuclease</keyword>
<evidence type="ECO:0000256" key="5">
    <source>
        <dbReference type="ARBA" id="ARBA00022839"/>
    </source>
</evidence>
<proteinExistence type="predicted"/>
<dbReference type="Pfam" id="PF01612">
    <property type="entry name" value="DNA_pol_A_exo1"/>
    <property type="match status" value="1"/>
</dbReference>
<comment type="subcellular location">
    <subcellularLocation>
        <location evidence="1">Nucleus</location>
    </subcellularLocation>
</comment>
<evidence type="ECO:0000259" key="10">
    <source>
        <dbReference type="SMART" id="SM00474"/>
    </source>
</evidence>
<evidence type="ECO:0000256" key="6">
    <source>
        <dbReference type="ARBA" id="ARBA00022842"/>
    </source>
</evidence>
<comment type="caution">
    <text evidence="11">The sequence shown here is derived from an EMBL/GenBank/DDBJ whole genome shotgun (WGS) entry which is preliminary data.</text>
</comment>
<reference evidence="11" key="1">
    <citation type="submission" date="2021-06" db="EMBL/GenBank/DDBJ databases">
        <authorList>
            <person name="Kallberg Y."/>
            <person name="Tangrot J."/>
            <person name="Rosling A."/>
        </authorList>
    </citation>
    <scope>NUCLEOTIDE SEQUENCE</scope>
    <source>
        <strain evidence="11">FL130A</strain>
    </source>
</reference>
<evidence type="ECO:0000256" key="1">
    <source>
        <dbReference type="ARBA" id="ARBA00004123"/>
    </source>
</evidence>
<keyword evidence="4" id="KW-0378">Hydrolase</keyword>
<evidence type="ECO:0000313" key="11">
    <source>
        <dbReference type="EMBL" id="CAG8458941.1"/>
    </source>
</evidence>
<dbReference type="OrthoDB" id="1920326at2759"/>
<gene>
    <name evidence="11" type="ORF">ALEPTO_LOCUS1430</name>
</gene>
<dbReference type="PANTHER" id="PTHR13620:SF109">
    <property type="entry name" value="3'-5' EXONUCLEASE"/>
    <property type="match status" value="1"/>
</dbReference>
<dbReference type="GO" id="GO:0005634">
    <property type="term" value="C:nucleus"/>
    <property type="evidence" value="ECO:0007669"/>
    <property type="project" value="UniProtKB-SubCell"/>
</dbReference>
<sequence length="292" mass="33514">MISVLCISNSVIKTKRKSRITHDAEGATVSIEKITRKRTYANLAQFARATKSIKTIKIVNKEYDNGLPTLSYKNDGKYKIEYVRDMGKADELISTNGSKLFGFDMEWRVFPVPPSRVALLQLCDASTIFLFHLSVMGIFPRRLRELMENSSILKVGPNIRADGRKLFRDYKVNCKSLVELGPLGRQVKKDGFINQRKVQSLRTLVEVLLDHQIVKNKKIQKSNWDYWRLSNEQIDYAANDAYATYLLAERIIALQSEQIALDPSISYEIDLCDIYEEMTVIRTITENLTGYL</sequence>
<evidence type="ECO:0000256" key="3">
    <source>
        <dbReference type="ARBA" id="ARBA00022723"/>
    </source>
</evidence>
<dbReference type="InterPro" id="IPR012337">
    <property type="entry name" value="RNaseH-like_sf"/>
</dbReference>
<keyword evidence="6" id="KW-0460">Magnesium</keyword>
<dbReference type="CDD" id="cd06141">
    <property type="entry name" value="WRN_exo"/>
    <property type="match status" value="1"/>
</dbReference>
<dbReference type="GO" id="GO:0046872">
    <property type="term" value="F:metal ion binding"/>
    <property type="evidence" value="ECO:0007669"/>
    <property type="project" value="UniProtKB-KW"/>
</dbReference>
<evidence type="ECO:0000256" key="2">
    <source>
        <dbReference type="ARBA" id="ARBA00022722"/>
    </source>
</evidence>
<dbReference type="AlphaFoldDB" id="A0A9N8VNJ2"/>
<organism evidence="11 12">
    <name type="scientific">Ambispora leptoticha</name>
    <dbReference type="NCBI Taxonomy" id="144679"/>
    <lineage>
        <taxon>Eukaryota</taxon>
        <taxon>Fungi</taxon>
        <taxon>Fungi incertae sedis</taxon>
        <taxon>Mucoromycota</taxon>
        <taxon>Glomeromycotina</taxon>
        <taxon>Glomeromycetes</taxon>
        <taxon>Archaeosporales</taxon>
        <taxon>Ambisporaceae</taxon>
        <taxon>Ambispora</taxon>
    </lineage>
</organism>
<protein>
    <recommendedName>
        <fullName evidence="8">3'-5' exonuclease</fullName>
    </recommendedName>
    <alternativeName>
        <fullName evidence="9">Werner Syndrome-like exonuclease</fullName>
    </alternativeName>
</protein>
<dbReference type="PANTHER" id="PTHR13620">
    <property type="entry name" value="3-5 EXONUCLEASE"/>
    <property type="match status" value="1"/>
</dbReference>
<evidence type="ECO:0000256" key="4">
    <source>
        <dbReference type="ARBA" id="ARBA00022801"/>
    </source>
</evidence>
<dbReference type="EMBL" id="CAJVPS010000155">
    <property type="protein sequence ID" value="CAG8458941.1"/>
    <property type="molecule type" value="Genomic_DNA"/>
</dbReference>
<keyword evidence="3" id="KW-0479">Metal-binding</keyword>
<evidence type="ECO:0000313" key="12">
    <source>
        <dbReference type="Proteomes" id="UP000789508"/>
    </source>
</evidence>
<dbReference type="SMART" id="SM00474">
    <property type="entry name" value="35EXOc"/>
    <property type="match status" value="1"/>
</dbReference>
<accession>A0A9N8VNJ2</accession>
<dbReference type="InterPro" id="IPR051132">
    <property type="entry name" value="3-5_Exonuclease_domain"/>
</dbReference>
<dbReference type="Proteomes" id="UP000789508">
    <property type="component" value="Unassembled WGS sequence"/>
</dbReference>
<evidence type="ECO:0000256" key="7">
    <source>
        <dbReference type="ARBA" id="ARBA00023242"/>
    </source>
</evidence>
<dbReference type="GO" id="GO:0006139">
    <property type="term" value="P:nucleobase-containing compound metabolic process"/>
    <property type="evidence" value="ECO:0007669"/>
    <property type="project" value="InterPro"/>
</dbReference>
<dbReference type="InterPro" id="IPR036397">
    <property type="entry name" value="RNaseH_sf"/>
</dbReference>